<sequence length="240" mass="27170">MLSGIYKTARQYLTLPEYTIWRRETRQPVKVSLTAFKDVPSIALLPWANYDSINSAWEEEQRLRPVITLDPDAVFQRLVKSGPKTNIIISLGLVEEQRLLQGFLRAIFGAENRGGGLNTAPWNYSARLMSDKFPYQYFGWTRSLEHEAEAVSGVGWTLKSYYFAFALVLEEQGWPTFPLTWLINEQTDAGNFHAKVLELGQPDMASSQDAARIVRAALAGEESGRPGWQILKESGLRRSL</sequence>
<comment type="caution">
    <text evidence="1">The sequence shown here is derived from an EMBL/GenBank/DDBJ whole genome shotgun (WGS) entry which is preliminary data.</text>
</comment>
<reference evidence="1 2" key="1">
    <citation type="journal article" date="2016" name="Nat. Commun.">
        <title>Thousands of microbial genomes shed light on interconnected biogeochemical processes in an aquifer system.</title>
        <authorList>
            <person name="Anantharaman K."/>
            <person name="Brown C.T."/>
            <person name="Hug L.A."/>
            <person name="Sharon I."/>
            <person name="Castelle C.J."/>
            <person name="Probst A.J."/>
            <person name="Thomas B.C."/>
            <person name="Singh A."/>
            <person name="Wilkins M.J."/>
            <person name="Karaoz U."/>
            <person name="Brodie E.L."/>
            <person name="Williams K.H."/>
            <person name="Hubbard S.S."/>
            <person name="Banfield J.F."/>
        </authorList>
    </citation>
    <scope>NUCLEOTIDE SEQUENCE [LARGE SCALE GENOMIC DNA]</scope>
</reference>
<gene>
    <name evidence="1" type="ORF">A2625_03015</name>
</gene>
<name>A0A1F4Q2X1_UNCSA</name>
<evidence type="ECO:0000313" key="2">
    <source>
        <dbReference type="Proteomes" id="UP000178724"/>
    </source>
</evidence>
<organism evidence="1 2">
    <name type="scientific">candidate division WOR-1 bacterium RIFCSPHIGHO2_01_FULL_53_15</name>
    <dbReference type="NCBI Taxonomy" id="1802564"/>
    <lineage>
        <taxon>Bacteria</taxon>
        <taxon>Bacillati</taxon>
        <taxon>Saganbacteria</taxon>
    </lineage>
</organism>
<dbReference type="EMBL" id="METM01000013">
    <property type="protein sequence ID" value="OGB90274.1"/>
    <property type="molecule type" value="Genomic_DNA"/>
</dbReference>
<accession>A0A1F4Q2X1</accession>
<protein>
    <submittedName>
        <fullName evidence="1">Uncharacterized protein</fullName>
    </submittedName>
</protein>
<dbReference type="AlphaFoldDB" id="A0A1F4Q2X1"/>
<evidence type="ECO:0000313" key="1">
    <source>
        <dbReference type="EMBL" id="OGB90274.1"/>
    </source>
</evidence>
<dbReference type="Proteomes" id="UP000178724">
    <property type="component" value="Unassembled WGS sequence"/>
</dbReference>
<proteinExistence type="predicted"/>